<accession>A0A133U4S6</accession>
<dbReference type="Pfam" id="PF18929">
    <property type="entry name" value="DUF5678"/>
    <property type="match status" value="1"/>
</dbReference>
<sequence length="140" mass="16138">MIDATNLGEQTGYPSVITSTLTPGMQEQEIPPSIWEGLEAHSTSYPTSLIERAEESVRWRNRLIKQKLDWEERNFQKIMDDLPEKYQNKYVAVSNGVVIDSADDDLKLAKKVRKRSEPVYIGYVGKEKIATDYMTPFPRR</sequence>
<comment type="caution">
    <text evidence="2">The sequence shown here is derived from an EMBL/GenBank/DDBJ whole genome shotgun (WGS) entry which is preliminary data.</text>
</comment>
<organism evidence="2 3">
    <name type="scientific">candidate division MSBL1 archaeon SCGC-AAA259A05</name>
    <dbReference type="NCBI Taxonomy" id="1698259"/>
    <lineage>
        <taxon>Archaea</taxon>
        <taxon>Methanobacteriati</taxon>
        <taxon>Methanobacteriota</taxon>
        <taxon>candidate division MSBL1</taxon>
    </lineage>
</organism>
<dbReference type="Proteomes" id="UP000070163">
    <property type="component" value="Unassembled WGS sequence"/>
</dbReference>
<reference evidence="2 3" key="1">
    <citation type="journal article" date="2016" name="Sci. Rep.">
        <title>Metabolic traits of an uncultured archaeal lineage -MSBL1- from brine pools of the Red Sea.</title>
        <authorList>
            <person name="Mwirichia R."/>
            <person name="Alam I."/>
            <person name="Rashid M."/>
            <person name="Vinu M."/>
            <person name="Ba-Alawi W."/>
            <person name="Anthony Kamau A."/>
            <person name="Kamanda Ngugi D."/>
            <person name="Goker M."/>
            <person name="Klenk H.P."/>
            <person name="Bajic V."/>
            <person name="Stingl U."/>
        </authorList>
    </citation>
    <scope>NUCLEOTIDE SEQUENCE [LARGE SCALE GENOMIC DNA]</scope>
    <source>
        <strain evidence="2">SCGC-AAA259A05</strain>
    </source>
</reference>
<dbReference type="AlphaFoldDB" id="A0A133U4S6"/>
<feature type="domain" description="DUF5678" evidence="1">
    <location>
        <begin position="82"/>
        <end position="124"/>
    </location>
</feature>
<protein>
    <recommendedName>
        <fullName evidence="1">DUF5678 domain-containing protein</fullName>
    </recommendedName>
</protein>
<dbReference type="EMBL" id="LHXJ01000093">
    <property type="protein sequence ID" value="KXA89182.1"/>
    <property type="molecule type" value="Genomic_DNA"/>
</dbReference>
<proteinExistence type="predicted"/>
<dbReference type="InterPro" id="IPR043734">
    <property type="entry name" value="DUF5678"/>
</dbReference>
<keyword evidence="3" id="KW-1185">Reference proteome</keyword>
<evidence type="ECO:0000259" key="1">
    <source>
        <dbReference type="Pfam" id="PF18929"/>
    </source>
</evidence>
<evidence type="ECO:0000313" key="3">
    <source>
        <dbReference type="Proteomes" id="UP000070163"/>
    </source>
</evidence>
<evidence type="ECO:0000313" key="2">
    <source>
        <dbReference type="EMBL" id="KXA89182.1"/>
    </source>
</evidence>
<gene>
    <name evidence="2" type="ORF">AKJ57_05745</name>
</gene>
<name>A0A133U4S6_9EURY</name>